<dbReference type="SMART" id="SM00304">
    <property type="entry name" value="HAMP"/>
    <property type="match status" value="1"/>
</dbReference>
<reference evidence="18 19" key="1">
    <citation type="submission" date="2019-05" db="EMBL/GenBank/DDBJ databases">
        <title>Complete genome sequencing of Anaerostipes rhamnosivorans.</title>
        <authorList>
            <person name="Bui T.P.N."/>
            <person name="de Vos W.M."/>
        </authorList>
    </citation>
    <scope>NUCLEOTIDE SEQUENCE [LARGE SCALE GENOMIC DNA]</scope>
    <source>
        <strain evidence="18 19">1y2</strain>
    </source>
</reference>
<comment type="catalytic activity">
    <reaction evidence="1">
        <text>ATP + protein L-histidine = ADP + protein N-phospho-L-histidine.</text>
        <dbReference type="EC" id="2.7.13.3"/>
    </reaction>
</comment>
<keyword evidence="14" id="KW-0175">Coiled coil</keyword>
<evidence type="ECO:0000256" key="5">
    <source>
        <dbReference type="ARBA" id="ARBA00022553"/>
    </source>
</evidence>
<organism evidence="18 19">
    <name type="scientific">Anaerostipes rhamnosivorans</name>
    <dbReference type="NCBI Taxonomy" id="1229621"/>
    <lineage>
        <taxon>Bacteria</taxon>
        <taxon>Bacillati</taxon>
        <taxon>Bacillota</taxon>
        <taxon>Clostridia</taxon>
        <taxon>Lachnospirales</taxon>
        <taxon>Lachnospiraceae</taxon>
        <taxon>Anaerostipes</taxon>
    </lineage>
</organism>
<evidence type="ECO:0000256" key="13">
    <source>
        <dbReference type="ARBA" id="ARBA00023136"/>
    </source>
</evidence>
<keyword evidence="19" id="KW-1185">Reference proteome</keyword>
<feature type="transmembrane region" description="Helical" evidence="15">
    <location>
        <begin position="15"/>
        <end position="38"/>
    </location>
</feature>
<dbReference type="SMART" id="SM00387">
    <property type="entry name" value="HATPase_c"/>
    <property type="match status" value="1"/>
</dbReference>
<feature type="coiled-coil region" evidence="14">
    <location>
        <begin position="235"/>
        <end position="266"/>
    </location>
</feature>
<dbReference type="GO" id="GO:0000155">
    <property type="term" value="F:phosphorelay sensor kinase activity"/>
    <property type="evidence" value="ECO:0007669"/>
    <property type="project" value="InterPro"/>
</dbReference>
<dbReference type="Pfam" id="PF00672">
    <property type="entry name" value="HAMP"/>
    <property type="match status" value="1"/>
</dbReference>
<feature type="domain" description="Histidine kinase" evidence="16">
    <location>
        <begin position="276"/>
        <end position="491"/>
    </location>
</feature>
<keyword evidence="6" id="KW-0808">Transferase</keyword>
<evidence type="ECO:0000256" key="4">
    <source>
        <dbReference type="ARBA" id="ARBA00022475"/>
    </source>
</evidence>
<name>A0A4P8IDC0_9FIRM</name>
<keyword evidence="12" id="KW-0902">Two-component regulatory system</keyword>
<dbReference type="InterPro" id="IPR003660">
    <property type="entry name" value="HAMP_dom"/>
</dbReference>
<dbReference type="PROSITE" id="PS50109">
    <property type="entry name" value="HIS_KIN"/>
    <property type="match status" value="1"/>
</dbReference>
<dbReference type="CDD" id="cd06225">
    <property type="entry name" value="HAMP"/>
    <property type="match status" value="1"/>
</dbReference>
<comment type="subcellular location">
    <subcellularLocation>
        <location evidence="2">Cell membrane</location>
        <topology evidence="2">Multi-pass membrane protein</topology>
    </subcellularLocation>
</comment>
<dbReference type="Gene3D" id="6.10.340.10">
    <property type="match status" value="1"/>
</dbReference>
<dbReference type="InterPro" id="IPR003661">
    <property type="entry name" value="HisK_dim/P_dom"/>
</dbReference>
<dbReference type="Pfam" id="PF00512">
    <property type="entry name" value="HisKA"/>
    <property type="match status" value="1"/>
</dbReference>
<dbReference type="Gene3D" id="3.30.565.10">
    <property type="entry name" value="Histidine kinase-like ATPase, C-terminal domain"/>
    <property type="match status" value="1"/>
</dbReference>
<keyword evidence="4" id="KW-1003">Cell membrane</keyword>
<keyword evidence="7 15" id="KW-0812">Transmembrane</keyword>
<keyword evidence="11 15" id="KW-1133">Transmembrane helix</keyword>
<dbReference type="OrthoDB" id="9762826at2"/>
<dbReference type="InterPro" id="IPR003594">
    <property type="entry name" value="HATPase_dom"/>
</dbReference>
<evidence type="ECO:0000256" key="12">
    <source>
        <dbReference type="ARBA" id="ARBA00023012"/>
    </source>
</evidence>
<dbReference type="PROSITE" id="PS50885">
    <property type="entry name" value="HAMP"/>
    <property type="match status" value="1"/>
</dbReference>
<dbReference type="SUPFAM" id="SSF158472">
    <property type="entry name" value="HAMP domain-like"/>
    <property type="match status" value="1"/>
</dbReference>
<keyword evidence="9 18" id="KW-0418">Kinase</keyword>
<dbReference type="InterPro" id="IPR050398">
    <property type="entry name" value="HssS/ArlS-like"/>
</dbReference>
<evidence type="ECO:0000256" key="14">
    <source>
        <dbReference type="SAM" id="Coils"/>
    </source>
</evidence>
<dbReference type="InterPro" id="IPR036890">
    <property type="entry name" value="HATPase_C_sf"/>
</dbReference>
<evidence type="ECO:0000256" key="1">
    <source>
        <dbReference type="ARBA" id="ARBA00000085"/>
    </source>
</evidence>
<keyword evidence="10" id="KW-0067">ATP-binding</keyword>
<proteinExistence type="predicted"/>
<evidence type="ECO:0000256" key="9">
    <source>
        <dbReference type="ARBA" id="ARBA00022777"/>
    </source>
</evidence>
<dbReference type="PANTHER" id="PTHR45528:SF1">
    <property type="entry name" value="SENSOR HISTIDINE KINASE CPXA"/>
    <property type="match status" value="1"/>
</dbReference>
<evidence type="ECO:0000259" key="17">
    <source>
        <dbReference type="PROSITE" id="PS50885"/>
    </source>
</evidence>
<evidence type="ECO:0000256" key="6">
    <source>
        <dbReference type="ARBA" id="ARBA00022679"/>
    </source>
</evidence>
<evidence type="ECO:0000256" key="15">
    <source>
        <dbReference type="SAM" id="Phobius"/>
    </source>
</evidence>
<dbReference type="GO" id="GO:0005886">
    <property type="term" value="C:plasma membrane"/>
    <property type="evidence" value="ECO:0007669"/>
    <property type="project" value="UniProtKB-SubCell"/>
</dbReference>
<dbReference type="RefSeq" id="WP_137329127.1">
    <property type="nucleotide sequence ID" value="NZ_CP040058.1"/>
</dbReference>
<dbReference type="AlphaFoldDB" id="A0A4P8IDC0"/>
<dbReference type="Pfam" id="PF02518">
    <property type="entry name" value="HATPase_c"/>
    <property type="match status" value="1"/>
</dbReference>
<dbReference type="SUPFAM" id="SSF47384">
    <property type="entry name" value="Homodimeric domain of signal transducing histidine kinase"/>
    <property type="match status" value="1"/>
</dbReference>
<sequence>MKEKILKNQSIKVKMTLVLIVIMASTILLSICINILMIEPYYVFKEKKNITHVYDSINHLFNTKGARNNTYKISKIVREYNYRMIIVDNANGQVIYSSEGKQGLMYNDMISTLEDMGKIKKQINEEGYAVVSGSDKESTGTSINLLGYFDNGYAVVINTPMESIQTSAVLSGRFTAYVGALLIVAGGIAMYIYSKQFTRPIEEMAAAANRMSNLDFDVKVMDCGEDELGHLGESLNELSSKLEYTISELKTANNELRQDIEQKVQIDEMRTEFLSHVSHELKTPIALIQGYAEGLKDNVSADEESREFYCDVIADEAKKMNRMVQKLLTLNQIEFGNHQVSMERFNIQELVQNMLSANTIFFEKENITIEFDEPPTYVWADEFMIEEVFGNYLSNARNHVYKNGKIAITFKQIGQDLRVTVFNSGNHIPKEDLDKLWVKFYKVDKARTREYGGSGIGLSIVAATMKAHGKEYGVANVEGGVEFYFDVDCANA</sequence>
<dbReference type="EMBL" id="CP040058">
    <property type="protein sequence ID" value="QCP35812.1"/>
    <property type="molecule type" value="Genomic_DNA"/>
</dbReference>
<dbReference type="KEGG" id="arf:AR1Y2_2358"/>
<dbReference type="CDD" id="cd00082">
    <property type="entry name" value="HisKA"/>
    <property type="match status" value="1"/>
</dbReference>
<protein>
    <recommendedName>
        <fullName evidence="3">histidine kinase</fullName>
        <ecNumber evidence="3">2.7.13.3</ecNumber>
    </recommendedName>
</protein>
<evidence type="ECO:0000313" key="19">
    <source>
        <dbReference type="Proteomes" id="UP000298653"/>
    </source>
</evidence>
<evidence type="ECO:0000256" key="3">
    <source>
        <dbReference type="ARBA" id="ARBA00012438"/>
    </source>
</evidence>
<dbReference type="InterPro" id="IPR005467">
    <property type="entry name" value="His_kinase_dom"/>
</dbReference>
<dbReference type="PANTHER" id="PTHR45528">
    <property type="entry name" value="SENSOR HISTIDINE KINASE CPXA"/>
    <property type="match status" value="1"/>
</dbReference>
<keyword evidence="5" id="KW-0597">Phosphoprotein</keyword>
<evidence type="ECO:0000256" key="7">
    <source>
        <dbReference type="ARBA" id="ARBA00022692"/>
    </source>
</evidence>
<evidence type="ECO:0000256" key="8">
    <source>
        <dbReference type="ARBA" id="ARBA00022741"/>
    </source>
</evidence>
<keyword evidence="8" id="KW-0547">Nucleotide-binding</keyword>
<evidence type="ECO:0000259" key="16">
    <source>
        <dbReference type="PROSITE" id="PS50109"/>
    </source>
</evidence>
<dbReference type="Proteomes" id="UP000298653">
    <property type="component" value="Chromosome"/>
</dbReference>
<dbReference type="SUPFAM" id="SSF55874">
    <property type="entry name" value="ATPase domain of HSP90 chaperone/DNA topoisomerase II/histidine kinase"/>
    <property type="match status" value="1"/>
</dbReference>
<evidence type="ECO:0000313" key="18">
    <source>
        <dbReference type="EMBL" id="QCP35812.1"/>
    </source>
</evidence>
<accession>A0A4P8IDC0</accession>
<evidence type="ECO:0000256" key="11">
    <source>
        <dbReference type="ARBA" id="ARBA00022989"/>
    </source>
</evidence>
<dbReference type="Gene3D" id="1.10.287.130">
    <property type="match status" value="1"/>
</dbReference>
<dbReference type="InterPro" id="IPR036097">
    <property type="entry name" value="HisK_dim/P_sf"/>
</dbReference>
<feature type="transmembrane region" description="Helical" evidence="15">
    <location>
        <begin position="174"/>
        <end position="193"/>
    </location>
</feature>
<dbReference type="FunFam" id="1.10.287.130:FF:000001">
    <property type="entry name" value="Two-component sensor histidine kinase"/>
    <property type="match status" value="1"/>
</dbReference>
<keyword evidence="13 15" id="KW-0472">Membrane</keyword>
<dbReference type="GO" id="GO:0005524">
    <property type="term" value="F:ATP binding"/>
    <property type="evidence" value="ECO:0007669"/>
    <property type="project" value="UniProtKB-KW"/>
</dbReference>
<gene>
    <name evidence="18" type="ORF">AR1Y2_2358</name>
</gene>
<dbReference type="EC" id="2.7.13.3" evidence="3"/>
<evidence type="ECO:0000256" key="2">
    <source>
        <dbReference type="ARBA" id="ARBA00004651"/>
    </source>
</evidence>
<evidence type="ECO:0000256" key="10">
    <source>
        <dbReference type="ARBA" id="ARBA00022840"/>
    </source>
</evidence>
<dbReference type="SMART" id="SM00388">
    <property type="entry name" value="HisKA"/>
    <property type="match status" value="1"/>
</dbReference>
<feature type="domain" description="HAMP" evidence="17">
    <location>
        <begin position="195"/>
        <end position="247"/>
    </location>
</feature>